<keyword evidence="11" id="KW-1185">Reference proteome</keyword>
<keyword evidence="4" id="KW-0732">Signal</keyword>
<gene>
    <name evidence="10" type="ORF">FRX31_006695</name>
</gene>
<evidence type="ECO:0000256" key="3">
    <source>
        <dbReference type="ARBA" id="ARBA00022723"/>
    </source>
</evidence>
<dbReference type="GO" id="GO:0008270">
    <property type="term" value="F:zinc ion binding"/>
    <property type="evidence" value="ECO:0007669"/>
    <property type="project" value="InterPro"/>
</dbReference>
<name>A0A7J6X1W5_THATH</name>
<comment type="cofactor">
    <cofactor evidence="1">
        <name>Zn(2+)</name>
        <dbReference type="ChEBI" id="CHEBI:29105"/>
    </cofactor>
</comment>
<dbReference type="Proteomes" id="UP000554482">
    <property type="component" value="Unassembled WGS sequence"/>
</dbReference>
<dbReference type="InterPro" id="IPR001148">
    <property type="entry name" value="CA_dom"/>
</dbReference>
<evidence type="ECO:0000256" key="7">
    <source>
        <dbReference type="ARBA" id="ARBA00023239"/>
    </source>
</evidence>
<evidence type="ECO:0000259" key="9">
    <source>
        <dbReference type="PROSITE" id="PS51144"/>
    </source>
</evidence>
<dbReference type="InterPro" id="IPR036398">
    <property type="entry name" value="CA_dom_sf"/>
</dbReference>
<keyword evidence="3" id="KW-0479">Metal-binding</keyword>
<dbReference type="PANTHER" id="PTHR18952:SF208">
    <property type="entry name" value="CARBONIC ANHYDRASE XA-RELATED"/>
    <property type="match status" value="1"/>
</dbReference>
<dbReference type="GO" id="GO:0004089">
    <property type="term" value="F:carbonate dehydratase activity"/>
    <property type="evidence" value="ECO:0007669"/>
    <property type="project" value="UniProtKB-EC"/>
</dbReference>
<evidence type="ECO:0000256" key="2">
    <source>
        <dbReference type="ARBA" id="ARBA00012925"/>
    </source>
</evidence>
<dbReference type="CDD" id="cd03124">
    <property type="entry name" value="alpha_CA_prokaryotic_like"/>
    <property type="match status" value="1"/>
</dbReference>
<evidence type="ECO:0000256" key="4">
    <source>
        <dbReference type="ARBA" id="ARBA00022729"/>
    </source>
</evidence>
<dbReference type="GO" id="GO:0006730">
    <property type="term" value="P:one-carbon metabolic process"/>
    <property type="evidence" value="ECO:0007669"/>
    <property type="project" value="TreeGrafter"/>
</dbReference>
<dbReference type="Gene3D" id="3.10.200.10">
    <property type="entry name" value="Alpha carbonic anhydrase"/>
    <property type="match status" value="1"/>
</dbReference>
<evidence type="ECO:0000313" key="10">
    <source>
        <dbReference type="EMBL" id="KAF5203716.1"/>
    </source>
</evidence>
<dbReference type="PROSITE" id="PS51144">
    <property type="entry name" value="ALPHA_CA_2"/>
    <property type="match status" value="1"/>
</dbReference>
<dbReference type="PANTHER" id="PTHR18952">
    <property type="entry name" value="CARBONIC ANHYDRASE"/>
    <property type="match status" value="1"/>
</dbReference>
<dbReference type="EC" id="4.2.1.1" evidence="2"/>
<dbReference type="EMBL" id="JABWDY010006401">
    <property type="protein sequence ID" value="KAF5203716.1"/>
    <property type="molecule type" value="Genomic_DNA"/>
</dbReference>
<dbReference type="AlphaFoldDB" id="A0A7J6X1W5"/>
<comment type="caution">
    <text evidence="10">The sequence shown here is derived from an EMBL/GenBank/DDBJ whole genome shotgun (WGS) entry which is preliminary data.</text>
</comment>
<proteinExistence type="predicted"/>
<keyword evidence="6" id="KW-0325">Glycoprotein</keyword>
<evidence type="ECO:0000256" key="6">
    <source>
        <dbReference type="ARBA" id="ARBA00023180"/>
    </source>
</evidence>
<dbReference type="SMART" id="SM01057">
    <property type="entry name" value="Carb_anhydrase"/>
    <property type="match status" value="1"/>
</dbReference>
<dbReference type="Pfam" id="PF00194">
    <property type="entry name" value="Carb_anhydrase"/>
    <property type="match status" value="1"/>
</dbReference>
<protein>
    <recommendedName>
        <fullName evidence="2">carbonic anhydrase</fullName>
        <ecNumber evidence="2">4.2.1.1</ecNumber>
    </recommendedName>
</protein>
<dbReference type="FunFam" id="3.10.200.10:FF:000007">
    <property type="entry name" value="Alpha carbonic anhydrase 3"/>
    <property type="match status" value="1"/>
</dbReference>
<dbReference type="SUPFAM" id="SSF51069">
    <property type="entry name" value="Carbonic anhydrase"/>
    <property type="match status" value="1"/>
</dbReference>
<keyword evidence="7" id="KW-0456">Lyase</keyword>
<feature type="domain" description="Alpha-carbonic anhydrase" evidence="9">
    <location>
        <begin position="53"/>
        <end position="288"/>
    </location>
</feature>
<evidence type="ECO:0000256" key="5">
    <source>
        <dbReference type="ARBA" id="ARBA00022833"/>
    </source>
</evidence>
<keyword evidence="5" id="KW-0862">Zinc</keyword>
<evidence type="ECO:0000313" key="11">
    <source>
        <dbReference type="Proteomes" id="UP000554482"/>
    </source>
</evidence>
<organism evidence="10 11">
    <name type="scientific">Thalictrum thalictroides</name>
    <name type="common">Rue-anemone</name>
    <name type="synonym">Anemone thalictroides</name>
    <dbReference type="NCBI Taxonomy" id="46969"/>
    <lineage>
        <taxon>Eukaryota</taxon>
        <taxon>Viridiplantae</taxon>
        <taxon>Streptophyta</taxon>
        <taxon>Embryophyta</taxon>
        <taxon>Tracheophyta</taxon>
        <taxon>Spermatophyta</taxon>
        <taxon>Magnoliopsida</taxon>
        <taxon>Ranunculales</taxon>
        <taxon>Ranunculaceae</taxon>
        <taxon>Thalictroideae</taxon>
        <taxon>Thalictrum</taxon>
    </lineage>
</organism>
<sequence length="295" mass="33416">MGRQHFPTKEVITIPKVSIKHDESKNPVVILCVSLGYYCLLCKQNNLSGKDEKEFSYVLGSENGPEKWGEIHPEWALCKSGEMQSPIDLLDERRVAVGTHLGKLKRSYKPTNTTILNRGHDIMLRWVGGAGTIQINNTVYELKQCHWHSPSEHTFNGKRFALELHMVHESADKKVAVVGVTYTIGRPDTFLSELMDHIGPIVFTDNEERGVGILDPRHIKIGSRKYYRYVGSLTVPPCTENVVWTMVQKVRTVSREQVRLLRAAVKDESKTNARPIQPIKKHSVHLFRPTDAGSN</sequence>
<reference evidence="10 11" key="1">
    <citation type="submission" date="2020-06" db="EMBL/GenBank/DDBJ databases">
        <title>Transcriptomic and genomic resources for Thalictrum thalictroides and T. hernandezii: Facilitating candidate gene discovery in an emerging model plant lineage.</title>
        <authorList>
            <person name="Arias T."/>
            <person name="Riano-Pachon D.M."/>
            <person name="Di Stilio V.S."/>
        </authorList>
    </citation>
    <scope>NUCLEOTIDE SEQUENCE [LARGE SCALE GENOMIC DNA]</scope>
    <source>
        <strain evidence="11">cv. WT478/WT964</strain>
        <tissue evidence="10">Leaves</tissue>
    </source>
</reference>
<accession>A0A7J6X1W5</accession>
<dbReference type="OrthoDB" id="429145at2759"/>
<dbReference type="InterPro" id="IPR041891">
    <property type="entry name" value="Alpha_CA_prokaryot-like"/>
</dbReference>
<evidence type="ECO:0000256" key="8">
    <source>
        <dbReference type="ARBA" id="ARBA00048348"/>
    </source>
</evidence>
<comment type="catalytic activity">
    <reaction evidence="8">
        <text>hydrogencarbonate + H(+) = CO2 + H2O</text>
        <dbReference type="Rhea" id="RHEA:10748"/>
        <dbReference type="ChEBI" id="CHEBI:15377"/>
        <dbReference type="ChEBI" id="CHEBI:15378"/>
        <dbReference type="ChEBI" id="CHEBI:16526"/>
        <dbReference type="ChEBI" id="CHEBI:17544"/>
        <dbReference type="EC" id="4.2.1.1"/>
    </reaction>
</comment>
<evidence type="ECO:0000256" key="1">
    <source>
        <dbReference type="ARBA" id="ARBA00001947"/>
    </source>
</evidence>
<dbReference type="InterPro" id="IPR023561">
    <property type="entry name" value="Carbonic_anhydrase_a-class"/>
</dbReference>